<feature type="region of interest" description="Disordered" evidence="1">
    <location>
        <begin position="111"/>
        <end position="136"/>
    </location>
</feature>
<reference evidence="2" key="1">
    <citation type="submission" date="2023-03" db="EMBL/GenBank/DDBJ databases">
        <authorList>
            <person name="Steffen K."/>
            <person name="Cardenas P."/>
        </authorList>
    </citation>
    <scope>NUCLEOTIDE SEQUENCE</scope>
</reference>
<gene>
    <name evidence="2" type="ORF">GBAR_LOCUS1062</name>
</gene>
<dbReference type="EMBL" id="CASHTH010000154">
    <property type="protein sequence ID" value="CAI7992681.1"/>
    <property type="molecule type" value="Genomic_DNA"/>
</dbReference>
<keyword evidence="3" id="KW-1185">Reference proteome</keyword>
<feature type="compositionally biased region" description="Basic and acidic residues" evidence="1">
    <location>
        <begin position="127"/>
        <end position="136"/>
    </location>
</feature>
<protein>
    <submittedName>
        <fullName evidence="2">Postacrosomal sheath WW domain-binding protein</fullName>
    </submittedName>
</protein>
<dbReference type="AlphaFoldDB" id="A0AA35QV79"/>
<dbReference type="Proteomes" id="UP001174909">
    <property type="component" value="Unassembled WGS sequence"/>
</dbReference>
<evidence type="ECO:0000256" key="1">
    <source>
        <dbReference type="SAM" id="MobiDB-lite"/>
    </source>
</evidence>
<comment type="caution">
    <text evidence="2">The sequence shown here is derived from an EMBL/GenBank/DDBJ whole genome shotgun (WGS) entry which is preliminary data.</text>
</comment>
<evidence type="ECO:0000313" key="3">
    <source>
        <dbReference type="Proteomes" id="UP001174909"/>
    </source>
</evidence>
<sequence>MRKPNKMAERALLTVEGVSIQLSAPAQVVGETCAVELRNEQLDLVNGETRTSLPFTVIKHIDLHQPIFGANYIVGEYEDGGRRRSFTLTFRRGGATDFTRLFFRLAAGELQQDDSTSAPPVNIEPPQDTRDDKKNR</sequence>
<accession>A0AA35QV79</accession>
<evidence type="ECO:0000313" key="2">
    <source>
        <dbReference type="EMBL" id="CAI7992681.1"/>
    </source>
</evidence>
<organism evidence="2 3">
    <name type="scientific">Geodia barretti</name>
    <name type="common">Barrett's horny sponge</name>
    <dbReference type="NCBI Taxonomy" id="519541"/>
    <lineage>
        <taxon>Eukaryota</taxon>
        <taxon>Metazoa</taxon>
        <taxon>Porifera</taxon>
        <taxon>Demospongiae</taxon>
        <taxon>Heteroscleromorpha</taxon>
        <taxon>Tetractinellida</taxon>
        <taxon>Astrophorina</taxon>
        <taxon>Geodiidae</taxon>
        <taxon>Geodia</taxon>
    </lineage>
</organism>
<proteinExistence type="predicted"/>
<name>A0AA35QV79_GEOBA</name>